<organism evidence="7">
    <name type="scientific">Hellea balneolensis</name>
    <dbReference type="NCBI Taxonomy" id="287478"/>
    <lineage>
        <taxon>Bacteria</taxon>
        <taxon>Pseudomonadati</taxon>
        <taxon>Pseudomonadota</taxon>
        <taxon>Alphaproteobacteria</taxon>
        <taxon>Maricaulales</taxon>
        <taxon>Robiginitomaculaceae</taxon>
        <taxon>Hellea</taxon>
    </lineage>
</organism>
<feature type="binding site" evidence="5">
    <location>
        <position position="124"/>
    </location>
    <ligand>
        <name>FMN</name>
        <dbReference type="ChEBI" id="CHEBI:58210"/>
    </ligand>
</feature>
<keyword evidence="2 5" id="KW-0285">Flavoprotein</keyword>
<dbReference type="NCBIfam" id="NF004685">
    <property type="entry name" value="PRK06029.1"/>
    <property type="match status" value="1"/>
</dbReference>
<keyword evidence="1 5" id="KW-0637">Prenyltransferase</keyword>
<protein>
    <recommendedName>
        <fullName evidence="5">Flavin prenyltransferase UbiX</fullName>
        <ecNumber evidence="5">2.5.1.129</ecNumber>
    </recommendedName>
</protein>
<evidence type="ECO:0000256" key="2">
    <source>
        <dbReference type="ARBA" id="ARBA00022630"/>
    </source>
</evidence>
<feature type="binding site" evidence="5">
    <location>
        <position position="101"/>
    </location>
    <ligand>
        <name>FMN</name>
        <dbReference type="ChEBI" id="CHEBI:58210"/>
    </ligand>
</feature>
<accession>A0A7C5R7P8</accession>
<comment type="function">
    <text evidence="5">Flavin prenyltransferase that catalyzes the synthesis of the prenylated FMN cofactor (prenyl-FMN) for 4-hydroxy-3-polyprenylbenzoic acid decarboxylase UbiD. The prenyltransferase is metal-independent and links a dimethylallyl moiety from dimethylallyl monophosphate (DMAP) to the flavin N5 and C6 atoms of FMN.</text>
</comment>
<reference evidence="7" key="1">
    <citation type="journal article" date="2020" name="mSystems">
        <title>Genome- and Community-Level Interaction Insights into Carbon Utilization and Element Cycling Functions of Hydrothermarchaeota in Hydrothermal Sediment.</title>
        <authorList>
            <person name="Zhou Z."/>
            <person name="Liu Y."/>
            <person name="Xu W."/>
            <person name="Pan J."/>
            <person name="Luo Z.H."/>
            <person name="Li M."/>
        </authorList>
    </citation>
    <scope>NUCLEOTIDE SEQUENCE [LARGE SCALE GENOMIC DNA]</scope>
    <source>
        <strain evidence="7">HyVt-485</strain>
    </source>
</reference>
<dbReference type="Pfam" id="PF02441">
    <property type="entry name" value="Flavoprotein"/>
    <property type="match status" value="1"/>
</dbReference>
<comment type="caution">
    <text evidence="7">The sequence shown here is derived from an EMBL/GenBank/DDBJ whole genome shotgun (WGS) entry which is preliminary data.</text>
</comment>
<dbReference type="InterPro" id="IPR004507">
    <property type="entry name" value="UbiX-like"/>
</dbReference>
<evidence type="ECO:0000256" key="1">
    <source>
        <dbReference type="ARBA" id="ARBA00022602"/>
    </source>
</evidence>
<evidence type="ECO:0000256" key="3">
    <source>
        <dbReference type="ARBA" id="ARBA00022643"/>
    </source>
</evidence>
<feature type="domain" description="Flavoprotein" evidence="6">
    <location>
        <begin position="3"/>
        <end position="169"/>
    </location>
</feature>
<feature type="binding site" evidence="5">
    <location>
        <begin position="11"/>
        <end position="13"/>
    </location>
    <ligand>
        <name>FMN</name>
        <dbReference type="ChEBI" id="CHEBI:58210"/>
    </ligand>
</feature>
<evidence type="ECO:0000256" key="4">
    <source>
        <dbReference type="ARBA" id="ARBA00022679"/>
    </source>
</evidence>
<evidence type="ECO:0000259" key="6">
    <source>
        <dbReference type="Pfam" id="PF02441"/>
    </source>
</evidence>
<dbReference type="EC" id="2.5.1.129" evidence="5"/>
<comment type="catalytic activity">
    <reaction evidence="5">
        <text>dimethylallyl phosphate + FMNH2 = prenylated FMNH2 + phosphate</text>
        <dbReference type="Rhea" id="RHEA:37743"/>
        <dbReference type="ChEBI" id="CHEBI:43474"/>
        <dbReference type="ChEBI" id="CHEBI:57618"/>
        <dbReference type="ChEBI" id="CHEBI:87467"/>
        <dbReference type="ChEBI" id="CHEBI:88052"/>
        <dbReference type="EC" id="2.5.1.129"/>
    </reaction>
</comment>
<dbReference type="NCBIfam" id="TIGR00421">
    <property type="entry name" value="ubiX_pad"/>
    <property type="match status" value="1"/>
</dbReference>
<keyword evidence="4 5" id="KW-0808">Transferase</keyword>
<proteinExistence type="inferred from homology"/>
<dbReference type="InterPro" id="IPR036551">
    <property type="entry name" value="Flavin_trans-like"/>
</dbReference>
<dbReference type="AlphaFoldDB" id="A0A7C5R7P8"/>
<gene>
    <name evidence="5" type="primary">ubiX</name>
    <name evidence="7" type="ORF">ENJ42_02210</name>
</gene>
<dbReference type="Gene3D" id="3.40.50.1950">
    <property type="entry name" value="Flavin prenyltransferase-like"/>
    <property type="match status" value="1"/>
</dbReference>
<dbReference type="GO" id="GO:0106141">
    <property type="term" value="F:flavin prenyltransferase activity"/>
    <property type="evidence" value="ECO:0007669"/>
    <property type="project" value="UniProtKB-EC"/>
</dbReference>
<dbReference type="EMBL" id="DRMJ01000107">
    <property type="protein sequence ID" value="HHL42405.1"/>
    <property type="molecule type" value="Genomic_DNA"/>
</dbReference>
<dbReference type="InterPro" id="IPR003382">
    <property type="entry name" value="Flavoprotein"/>
</dbReference>
<feature type="binding site" evidence="5">
    <location>
        <position position="38"/>
    </location>
    <ligand>
        <name>FMN</name>
        <dbReference type="ChEBI" id="CHEBI:58210"/>
    </ligand>
</feature>
<evidence type="ECO:0000256" key="5">
    <source>
        <dbReference type="HAMAP-Rule" id="MF_01984"/>
    </source>
</evidence>
<feature type="binding site" evidence="5">
    <location>
        <position position="170"/>
    </location>
    <ligand>
        <name>dimethylallyl phosphate</name>
        <dbReference type="ChEBI" id="CHEBI:88052"/>
    </ligand>
</feature>
<evidence type="ECO:0000313" key="7">
    <source>
        <dbReference type="EMBL" id="HHL42405.1"/>
    </source>
</evidence>
<feature type="binding site" evidence="5">
    <location>
        <position position="154"/>
    </location>
    <ligand>
        <name>dimethylallyl phosphate</name>
        <dbReference type="ChEBI" id="CHEBI:88052"/>
    </ligand>
</feature>
<sequence length="189" mass="20517">MTKRIIIGVTGASGAVYARRMLEMIKEMDGVESHLVVSPPGFINMAHEMEISKTEFCALADVYHKFPDITASIASGGLETLGMVVAPCSVNTLAAIANGICDNLLTRAADVVLKERRRLALMVRESPLHLGHIRNMATVSEIGGLIYPPAPQFYTKPLSIDDLVEQTVAKVLAGFDLDVSAYYKPWQGL</sequence>
<dbReference type="SUPFAM" id="SSF52507">
    <property type="entry name" value="Homo-oligomeric flavin-containing Cys decarboxylases, HFCD"/>
    <property type="match status" value="1"/>
</dbReference>
<dbReference type="HAMAP" id="MF_01984">
    <property type="entry name" value="ubiX_pad"/>
    <property type="match status" value="1"/>
</dbReference>
<keyword evidence="3 5" id="KW-0288">FMN</keyword>
<dbReference type="Proteomes" id="UP000885830">
    <property type="component" value="Unassembled WGS sequence"/>
</dbReference>
<comment type="similarity">
    <text evidence="5">Belongs to the UbiX/PAD1 family.</text>
</comment>
<feature type="binding site" evidence="5">
    <location>
        <begin position="89"/>
        <end position="92"/>
    </location>
    <ligand>
        <name>FMN</name>
        <dbReference type="ChEBI" id="CHEBI:58210"/>
    </ligand>
</feature>
<name>A0A7C5R7P8_9PROT</name>